<evidence type="ECO:0000256" key="5">
    <source>
        <dbReference type="SAM" id="Coils"/>
    </source>
</evidence>
<dbReference type="Gene3D" id="3.30.40.10">
    <property type="entry name" value="Zinc/RING finger domain, C3HC4 (zinc finger)"/>
    <property type="match status" value="1"/>
</dbReference>
<gene>
    <name evidence="7" type="ORF">HK103_006136</name>
</gene>
<comment type="caution">
    <text evidence="7">The sequence shown here is derived from an EMBL/GenBank/DDBJ whole genome shotgun (WGS) entry which is preliminary data.</text>
</comment>
<dbReference type="InterPro" id="IPR013083">
    <property type="entry name" value="Znf_RING/FYVE/PHD"/>
</dbReference>
<protein>
    <recommendedName>
        <fullName evidence="6">RING-type domain-containing protein</fullName>
    </recommendedName>
</protein>
<keyword evidence="3" id="KW-0862">Zinc</keyword>
<dbReference type="Proteomes" id="UP001210925">
    <property type="component" value="Unassembled WGS sequence"/>
</dbReference>
<dbReference type="InterPro" id="IPR027370">
    <property type="entry name" value="Znf-RING_euk"/>
</dbReference>
<dbReference type="InterPro" id="IPR001841">
    <property type="entry name" value="Znf_RING"/>
</dbReference>
<reference evidence="7" key="1">
    <citation type="submission" date="2020-05" db="EMBL/GenBank/DDBJ databases">
        <title>Phylogenomic resolution of chytrid fungi.</title>
        <authorList>
            <person name="Stajich J.E."/>
            <person name="Amses K."/>
            <person name="Simmons R."/>
            <person name="Seto K."/>
            <person name="Myers J."/>
            <person name="Bonds A."/>
            <person name="Quandt C.A."/>
            <person name="Barry K."/>
            <person name="Liu P."/>
            <person name="Grigoriev I."/>
            <person name="Longcore J.E."/>
            <person name="James T.Y."/>
        </authorList>
    </citation>
    <scope>NUCLEOTIDE SEQUENCE</scope>
    <source>
        <strain evidence="7">PLAUS21</strain>
    </source>
</reference>
<organism evidence="7 8">
    <name type="scientific">Boothiomyces macroporosus</name>
    <dbReference type="NCBI Taxonomy" id="261099"/>
    <lineage>
        <taxon>Eukaryota</taxon>
        <taxon>Fungi</taxon>
        <taxon>Fungi incertae sedis</taxon>
        <taxon>Chytridiomycota</taxon>
        <taxon>Chytridiomycota incertae sedis</taxon>
        <taxon>Chytridiomycetes</taxon>
        <taxon>Rhizophydiales</taxon>
        <taxon>Terramycetaceae</taxon>
        <taxon>Boothiomyces</taxon>
    </lineage>
</organism>
<proteinExistence type="predicted"/>
<dbReference type="PROSITE" id="PS00518">
    <property type="entry name" value="ZF_RING_1"/>
    <property type="match status" value="1"/>
</dbReference>
<dbReference type="GO" id="GO:0008270">
    <property type="term" value="F:zinc ion binding"/>
    <property type="evidence" value="ECO:0007669"/>
    <property type="project" value="UniProtKB-KW"/>
</dbReference>
<dbReference type="InterPro" id="IPR017907">
    <property type="entry name" value="Znf_RING_CS"/>
</dbReference>
<dbReference type="EMBL" id="JADGKB010000062">
    <property type="protein sequence ID" value="KAJ3255694.1"/>
    <property type="molecule type" value="Genomic_DNA"/>
</dbReference>
<feature type="coiled-coil region" evidence="5">
    <location>
        <begin position="107"/>
        <end position="286"/>
    </location>
</feature>
<dbReference type="Pfam" id="PF13445">
    <property type="entry name" value="zf-RING_UBOX"/>
    <property type="match status" value="1"/>
</dbReference>
<evidence type="ECO:0000256" key="3">
    <source>
        <dbReference type="ARBA" id="ARBA00022833"/>
    </source>
</evidence>
<accession>A0AAD5Y2B5</accession>
<keyword evidence="8" id="KW-1185">Reference proteome</keyword>
<evidence type="ECO:0000256" key="4">
    <source>
        <dbReference type="PROSITE-ProRule" id="PRU00175"/>
    </source>
</evidence>
<evidence type="ECO:0000313" key="8">
    <source>
        <dbReference type="Proteomes" id="UP001210925"/>
    </source>
</evidence>
<keyword evidence="5" id="KW-0175">Coiled coil</keyword>
<evidence type="ECO:0000259" key="6">
    <source>
        <dbReference type="PROSITE" id="PS50089"/>
    </source>
</evidence>
<evidence type="ECO:0000256" key="1">
    <source>
        <dbReference type="ARBA" id="ARBA00022723"/>
    </source>
</evidence>
<feature type="domain" description="RING-type" evidence="6">
    <location>
        <begin position="384"/>
        <end position="427"/>
    </location>
</feature>
<dbReference type="SUPFAM" id="SSF57850">
    <property type="entry name" value="RING/U-box"/>
    <property type="match status" value="1"/>
</dbReference>
<name>A0AAD5Y2B5_9FUNG</name>
<dbReference type="PROSITE" id="PS50089">
    <property type="entry name" value="ZF_RING_2"/>
    <property type="match status" value="1"/>
</dbReference>
<evidence type="ECO:0000256" key="2">
    <source>
        <dbReference type="ARBA" id="ARBA00022771"/>
    </source>
</evidence>
<keyword evidence="1" id="KW-0479">Metal-binding</keyword>
<sequence length="531" mass="62029">MSEELKKKIETISDLRVEIAHAKRFDRSQEETERMLLQETRTRIELQNENLALKESLDKITREQKVGETAAILARDKTIKELNEIIEKERKAVRWFKIYPSDKLFKVDELKVEIIKYQRNLDVLSKENVELQHKTEQLMESGTTLGQENDQLQKRIRELIDANKDVTSNYQVVKKNFDLKKHECDELTLEVEEAKNACQLALKNVQAELAAALKAKAEVEEVLKVCEQNLSGKESYISELLQKLSDTVTDYEEKLERKEEQLWNMNNQLNEEVVKAEKQRAAASAAHRKQEEAAIRSTVDADLITDIEKKWQRKEKSLKADLDNANQIIREKHRQAILLSERIKEMEKEQFHPRMAFLKSIEKDMIQKLLEYQLSEEMLHTGFICPKSLNQLHVPVTLSPCGHTFCKRCVSDMKEENMNVLKCDVCNKIADAAFRNDQVESIIEQFNRHNVTAGKFNQWIKNLKDLNKEEYQDNQVNRDLFRRGTFRKESGSEERIAYVRRQSSIREDNHSILKLLDAESMKIPPLSEATM</sequence>
<keyword evidence="2 4" id="KW-0863">Zinc-finger</keyword>
<evidence type="ECO:0000313" key="7">
    <source>
        <dbReference type="EMBL" id="KAJ3255694.1"/>
    </source>
</evidence>
<dbReference type="AlphaFoldDB" id="A0AAD5Y2B5"/>